<accession>A0A967E016</accession>
<dbReference type="InterPro" id="IPR027417">
    <property type="entry name" value="P-loop_NTPase"/>
</dbReference>
<dbReference type="Pfam" id="PF08352">
    <property type="entry name" value="oligo_HPY"/>
    <property type="match status" value="2"/>
</dbReference>
<dbReference type="GO" id="GO:0015833">
    <property type="term" value="P:peptide transport"/>
    <property type="evidence" value="ECO:0007669"/>
    <property type="project" value="InterPro"/>
</dbReference>
<dbReference type="InterPro" id="IPR050319">
    <property type="entry name" value="ABC_transp_ATP-bind"/>
</dbReference>
<feature type="domain" description="ABC transporter" evidence="5">
    <location>
        <begin position="28"/>
        <end position="277"/>
    </location>
</feature>
<keyword evidence="7" id="KW-1185">Reference proteome</keyword>
<evidence type="ECO:0000313" key="7">
    <source>
        <dbReference type="Proteomes" id="UP000643701"/>
    </source>
</evidence>
<dbReference type="GO" id="GO:0005524">
    <property type="term" value="F:ATP binding"/>
    <property type="evidence" value="ECO:0007669"/>
    <property type="project" value="UniProtKB-KW"/>
</dbReference>
<evidence type="ECO:0000259" key="5">
    <source>
        <dbReference type="PROSITE" id="PS50893"/>
    </source>
</evidence>
<evidence type="ECO:0000256" key="1">
    <source>
        <dbReference type="ARBA" id="ARBA00005417"/>
    </source>
</evidence>
<evidence type="ECO:0000256" key="2">
    <source>
        <dbReference type="ARBA" id="ARBA00022448"/>
    </source>
</evidence>
<reference evidence="6" key="1">
    <citation type="submission" date="2020-03" db="EMBL/GenBank/DDBJ databases">
        <title>Psychroflexus Maritimus sp. nov., isolate from marine sediment.</title>
        <authorList>
            <person name="Zhong Y.-L."/>
        </authorList>
    </citation>
    <scope>NUCLEOTIDE SEQUENCE</scope>
    <source>
        <strain evidence="6">C1</strain>
    </source>
</reference>
<dbReference type="EMBL" id="JAANAS010000050">
    <property type="protein sequence ID" value="NGZ90127.1"/>
    <property type="molecule type" value="Genomic_DNA"/>
</dbReference>
<gene>
    <name evidence="6" type="ORF">G7034_07670</name>
</gene>
<dbReference type="PANTHER" id="PTHR43776">
    <property type="entry name" value="TRANSPORT ATP-BINDING PROTEIN"/>
    <property type="match status" value="1"/>
</dbReference>
<dbReference type="SMART" id="SM00382">
    <property type="entry name" value="AAA"/>
    <property type="match status" value="2"/>
</dbReference>
<keyword evidence="2" id="KW-0813">Transport</keyword>
<name>A0A967E016_9FLAO</name>
<dbReference type="AlphaFoldDB" id="A0A967E016"/>
<dbReference type="SUPFAM" id="SSF52540">
    <property type="entry name" value="P-loop containing nucleoside triphosphate hydrolases"/>
    <property type="match status" value="2"/>
</dbReference>
<dbReference type="GO" id="GO:0055085">
    <property type="term" value="P:transmembrane transport"/>
    <property type="evidence" value="ECO:0007669"/>
    <property type="project" value="UniProtKB-ARBA"/>
</dbReference>
<sequence>MLLKKNINFQSKKGFYSKLQKKYSLALIQVNNLNISFPSEEGKNQVVHSLNYQIGTNEILGIVGESGSGKSVSSMAIMKLLSPNASVEGEILFAEKNLVQTSEKDFRKLRGNVISMIFQEPMSSLNPSMRCGKQVLEIILQHQKISSSEAKKQVLSWFEEVKLPYPERIYKAYPHEISGGQKQRVMIAMAIANHPKLLIADEPTTALDVSVQKEILHLIKRLQKKREMSVVFISHDLEIVAQLADRVLVMYQGKLIEQNTVDEIFNHPKATYTKALLSSKPTTEKRLIPLPTVKDFLENKVDFHEEKTEEREQRHQKIYGQAPLLEVKDLEKSFFSSTSWWKKSEEFKAVNKVSFKLYEGETMGLVGESGCGKSTLSNLILRLDQVDQGSIHYRGTDITRLDGEELRQLRKEIQLIFQDPFSSLNPKIKIGEAIMEPMKVHDLYASAKERKEKCLELLEKVGLEVGHFDRYPHEFSGGQRQRIGIARTIAVNPKLIICDESVSALDISVQAQVLNLLNQLKQDFGFSYLFISHDLSVVKYMSDQLLVMQKGEIVEQGEADEVYANPQQAYTQNLIEAVKL</sequence>
<dbReference type="GO" id="GO:0016887">
    <property type="term" value="F:ATP hydrolysis activity"/>
    <property type="evidence" value="ECO:0007669"/>
    <property type="project" value="InterPro"/>
</dbReference>
<evidence type="ECO:0000256" key="3">
    <source>
        <dbReference type="ARBA" id="ARBA00022741"/>
    </source>
</evidence>
<evidence type="ECO:0000256" key="4">
    <source>
        <dbReference type="ARBA" id="ARBA00022840"/>
    </source>
</evidence>
<dbReference type="InterPro" id="IPR003439">
    <property type="entry name" value="ABC_transporter-like_ATP-bd"/>
</dbReference>
<dbReference type="CDD" id="cd03257">
    <property type="entry name" value="ABC_NikE_OppD_transporters"/>
    <property type="match status" value="2"/>
</dbReference>
<organism evidence="6 7">
    <name type="scientific">Psychroflexus maritimus</name>
    <dbReference type="NCBI Taxonomy" id="2714865"/>
    <lineage>
        <taxon>Bacteria</taxon>
        <taxon>Pseudomonadati</taxon>
        <taxon>Bacteroidota</taxon>
        <taxon>Flavobacteriia</taxon>
        <taxon>Flavobacteriales</taxon>
        <taxon>Flavobacteriaceae</taxon>
        <taxon>Psychroflexus</taxon>
    </lineage>
</organism>
<dbReference type="InterPro" id="IPR017871">
    <property type="entry name" value="ABC_transporter-like_CS"/>
</dbReference>
<comment type="similarity">
    <text evidence="1">Belongs to the ABC transporter superfamily.</text>
</comment>
<dbReference type="Pfam" id="PF00005">
    <property type="entry name" value="ABC_tran"/>
    <property type="match status" value="2"/>
</dbReference>
<dbReference type="NCBIfam" id="NF007739">
    <property type="entry name" value="PRK10419.1"/>
    <property type="match status" value="2"/>
</dbReference>
<evidence type="ECO:0000313" key="6">
    <source>
        <dbReference type="EMBL" id="NGZ90127.1"/>
    </source>
</evidence>
<dbReference type="PROSITE" id="PS50893">
    <property type="entry name" value="ABC_TRANSPORTER_2"/>
    <property type="match status" value="2"/>
</dbReference>
<keyword evidence="4 6" id="KW-0067">ATP-binding</keyword>
<dbReference type="InterPro" id="IPR003593">
    <property type="entry name" value="AAA+_ATPase"/>
</dbReference>
<keyword evidence="3" id="KW-0547">Nucleotide-binding</keyword>
<dbReference type="NCBIfam" id="NF008453">
    <property type="entry name" value="PRK11308.1"/>
    <property type="match status" value="2"/>
</dbReference>
<dbReference type="PROSITE" id="PS00211">
    <property type="entry name" value="ABC_TRANSPORTER_1"/>
    <property type="match status" value="2"/>
</dbReference>
<comment type="caution">
    <text evidence="6">The sequence shown here is derived from an EMBL/GenBank/DDBJ whole genome shotgun (WGS) entry which is preliminary data.</text>
</comment>
<dbReference type="Gene3D" id="3.40.50.300">
    <property type="entry name" value="P-loop containing nucleotide triphosphate hydrolases"/>
    <property type="match status" value="2"/>
</dbReference>
<dbReference type="Proteomes" id="UP000643701">
    <property type="component" value="Unassembled WGS sequence"/>
</dbReference>
<protein>
    <submittedName>
        <fullName evidence="6">ABC transporter ATP-binding protein</fullName>
    </submittedName>
</protein>
<proteinExistence type="inferred from homology"/>
<dbReference type="FunFam" id="3.40.50.300:FF:000016">
    <property type="entry name" value="Oligopeptide ABC transporter ATP-binding component"/>
    <property type="match status" value="2"/>
</dbReference>
<dbReference type="PANTHER" id="PTHR43776:SF7">
    <property type="entry name" value="D,D-DIPEPTIDE TRANSPORT ATP-BINDING PROTEIN DDPF-RELATED"/>
    <property type="match status" value="1"/>
</dbReference>
<dbReference type="InterPro" id="IPR013563">
    <property type="entry name" value="Oligopep_ABC_C"/>
</dbReference>
<feature type="domain" description="ABC transporter" evidence="5">
    <location>
        <begin position="325"/>
        <end position="575"/>
    </location>
</feature>